<dbReference type="AlphaFoldDB" id="A0A0K0Y7N2"/>
<reference evidence="1 2" key="1">
    <citation type="journal article" date="2015" name="Genome Announc.">
        <title>Closed Genome Sequence of Octadecabacter temperatus SB1, the First Mesophilic Species of the Genus Octadecabacter.</title>
        <authorList>
            <person name="Voget S."/>
            <person name="Billerbeck S."/>
            <person name="Simon M."/>
            <person name="Daniel R."/>
        </authorList>
    </citation>
    <scope>NUCLEOTIDE SEQUENCE [LARGE SCALE GENOMIC DNA]</scope>
    <source>
        <strain evidence="1 2">SB1</strain>
    </source>
</reference>
<keyword evidence="2" id="KW-1185">Reference proteome</keyword>
<sequence length="138" mass="15284">MTLEEAMADQAAWLNIWLPILMVGSMGLPVVLLIWKPSRLAGLAGIAAGLLSFVTISWMYEQMGYVKLLGLPHVLFYTPVVIYFISRLRSGLLPKYAAWVMSLSLIIILISLAFDYTDVARYFLGERTPTAVPAGFEG</sequence>
<organism evidence="1 2">
    <name type="scientific">Octadecabacter temperatus</name>
    <dbReference type="NCBI Taxonomy" id="1458307"/>
    <lineage>
        <taxon>Bacteria</taxon>
        <taxon>Pseudomonadati</taxon>
        <taxon>Pseudomonadota</taxon>
        <taxon>Alphaproteobacteria</taxon>
        <taxon>Rhodobacterales</taxon>
        <taxon>Roseobacteraceae</taxon>
        <taxon>Octadecabacter</taxon>
    </lineage>
</organism>
<dbReference type="Proteomes" id="UP000067444">
    <property type="component" value="Chromosome"/>
</dbReference>
<protein>
    <submittedName>
        <fullName evidence="1">Uncharacterized protein</fullName>
    </submittedName>
</protein>
<name>A0A0K0Y7N2_9RHOB</name>
<gene>
    <name evidence="1" type="ORF">OSB_24440</name>
</gene>
<dbReference type="OrthoDB" id="7619983at2"/>
<dbReference type="RefSeq" id="WP_049835236.1">
    <property type="nucleotide sequence ID" value="NZ_CP012160.1"/>
</dbReference>
<dbReference type="KEGG" id="otm:OSB_24440"/>
<proteinExistence type="predicted"/>
<accession>A0A0K0Y7N2</accession>
<dbReference type="EMBL" id="CP012160">
    <property type="protein sequence ID" value="AKS46979.1"/>
    <property type="molecule type" value="Genomic_DNA"/>
</dbReference>
<evidence type="ECO:0000313" key="1">
    <source>
        <dbReference type="EMBL" id="AKS46979.1"/>
    </source>
</evidence>
<evidence type="ECO:0000313" key="2">
    <source>
        <dbReference type="Proteomes" id="UP000067444"/>
    </source>
</evidence>